<dbReference type="InterPro" id="IPR008271">
    <property type="entry name" value="Ser/Thr_kinase_AS"/>
</dbReference>
<feature type="region of interest" description="Disordered" evidence="6">
    <location>
        <begin position="139"/>
        <end position="183"/>
    </location>
</feature>
<dbReference type="EC" id="2.7.11.1" evidence="1"/>
<keyword evidence="7" id="KW-0732">Signal</keyword>
<protein>
    <recommendedName>
        <fullName evidence="1">non-specific serine/threonine protein kinase</fullName>
        <ecNumber evidence="1">2.7.11.1</ecNumber>
    </recommendedName>
</protein>
<evidence type="ECO:0000256" key="7">
    <source>
        <dbReference type="SAM" id="SignalP"/>
    </source>
</evidence>
<organism evidence="9 10">
    <name type="scientific">Ectocarpus siliculosus</name>
    <name type="common">Brown alga</name>
    <name type="synonym">Conferva siliculosa</name>
    <dbReference type="NCBI Taxonomy" id="2880"/>
    <lineage>
        <taxon>Eukaryota</taxon>
        <taxon>Sar</taxon>
        <taxon>Stramenopiles</taxon>
        <taxon>Ochrophyta</taxon>
        <taxon>PX clade</taxon>
        <taxon>Phaeophyceae</taxon>
        <taxon>Ectocarpales</taxon>
        <taxon>Ectocarpaceae</taxon>
        <taxon>Ectocarpus</taxon>
    </lineage>
</organism>
<dbReference type="PANTHER" id="PTHR43671">
    <property type="entry name" value="SERINE/THREONINE-PROTEIN KINASE NEK"/>
    <property type="match status" value="1"/>
</dbReference>
<evidence type="ECO:0000256" key="5">
    <source>
        <dbReference type="ARBA" id="ARBA00022840"/>
    </source>
</evidence>
<dbReference type="Gene3D" id="1.10.510.10">
    <property type="entry name" value="Transferase(Phosphotransferase) domain 1"/>
    <property type="match status" value="1"/>
</dbReference>
<dbReference type="Pfam" id="PF00069">
    <property type="entry name" value="Pkinase"/>
    <property type="match status" value="1"/>
</dbReference>
<dbReference type="Proteomes" id="UP000002630">
    <property type="component" value="Unassembled WGS sequence"/>
</dbReference>
<dbReference type="EMBL" id="FN649760">
    <property type="protein sequence ID" value="CBN77816.1"/>
    <property type="molecule type" value="Genomic_DNA"/>
</dbReference>
<evidence type="ECO:0000313" key="10">
    <source>
        <dbReference type="Proteomes" id="UP000002630"/>
    </source>
</evidence>
<dbReference type="InParanoid" id="D8LSH9"/>
<dbReference type="SMART" id="SM00220">
    <property type="entry name" value="S_TKc"/>
    <property type="match status" value="1"/>
</dbReference>
<keyword evidence="3" id="KW-0547">Nucleotide-binding</keyword>
<feature type="signal peptide" evidence="7">
    <location>
        <begin position="1"/>
        <end position="29"/>
    </location>
</feature>
<dbReference type="InterPro" id="IPR000719">
    <property type="entry name" value="Prot_kinase_dom"/>
</dbReference>
<evidence type="ECO:0000256" key="3">
    <source>
        <dbReference type="ARBA" id="ARBA00022741"/>
    </source>
</evidence>
<gene>
    <name evidence="9" type="primary">PK</name>
    <name evidence="9" type="ORF">Esi_0074_0002</name>
</gene>
<dbReference type="STRING" id="2880.D8LSH9"/>
<dbReference type="SUPFAM" id="SSF56112">
    <property type="entry name" value="Protein kinase-like (PK-like)"/>
    <property type="match status" value="1"/>
</dbReference>
<reference evidence="9 10" key="1">
    <citation type="journal article" date="2010" name="Nature">
        <title>The Ectocarpus genome and the independent evolution of multicellularity in brown algae.</title>
        <authorList>
            <person name="Cock J.M."/>
            <person name="Sterck L."/>
            <person name="Rouze P."/>
            <person name="Scornet D."/>
            <person name="Allen A.E."/>
            <person name="Amoutzias G."/>
            <person name="Anthouard V."/>
            <person name="Artiguenave F."/>
            <person name="Aury J.M."/>
            <person name="Badger J.H."/>
            <person name="Beszteri B."/>
            <person name="Billiau K."/>
            <person name="Bonnet E."/>
            <person name="Bothwell J.H."/>
            <person name="Bowler C."/>
            <person name="Boyen C."/>
            <person name="Brownlee C."/>
            <person name="Carrano C.J."/>
            <person name="Charrier B."/>
            <person name="Cho G.Y."/>
            <person name="Coelho S.M."/>
            <person name="Collen J."/>
            <person name="Corre E."/>
            <person name="Da Silva C."/>
            <person name="Delage L."/>
            <person name="Delaroque N."/>
            <person name="Dittami S.M."/>
            <person name="Doulbeau S."/>
            <person name="Elias M."/>
            <person name="Farnham G."/>
            <person name="Gachon C.M."/>
            <person name="Gschloessl B."/>
            <person name="Heesch S."/>
            <person name="Jabbari K."/>
            <person name="Jubin C."/>
            <person name="Kawai H."/>
            <person name="Kimura K."/>
            <person name="Kloareg B."/>
            <person name="Kupper F.C."/>
            <person name="Lang D."/>
            <person name="Le Bail A."/>
            <person name="Leblanc C."/>
            <person name="Lerouge P."/>
            <person name="Lohr M."/>
            <person name="Lopez P.J."/>
            <person name="Martens C."/>
            <person name="Maumus F."/>
            <person name="Michel G."/>
            <person name="Miranda-Saavedra D."/>
            <person name="Morales J."/>
            <person name="Moreau H."/>
            <person name="Motomura T."/>
            <person name="Nagasato C."/>
            <person name="Napoli C.A."/>
            <person name="Nelson D.R."/>
            <person name="Nyvall-Collen P."/>
            <person name="Peters A.F."/>
            <person name="Pommier C."/>
            <person name="Potin P."/>
            <person name="Poulain J."/>
            <person name="Quesneville H."/>
            <person name="Read B."/>
            <person name="Rensing S.A."/>
            <person name="Ritter A."/>
            <person name="Rousvoal S."/>
            <person name="Samanta M."/>
            <person name="Samson G."/>
            <person name="Schroeder D.C."/>
            <person name="Segurens B."/>
            <person name="Strittmatter M."/>
            <person name="Tonon T."/>
            <person name="Tregear J.W."/>
            <person name="Valentin K."/>
            <person name="von Dassow P."/>
            <person name="Yamagishi T."/>
            <person name="Van de Peer Y."/>
            <person name="Wincker P."/>
        </authorList>
    </citation>
    <scope>NUCLEOTIDE SEQUENCE [LARGE SCALE GENOMIC DNA]</scope>
    <source>
        <strain evidence="10">Ec32 / CCAP1310/4</strain>
    </source>
</reference>
<proteinExistence type="predicted"/>
<keyword evidence="4 9" id="KW-0418">Kinase</keyword>
<keyword evidence="10" id="KW-1185">Reference proteome</keyword>
<dbReference type="GO" id="GO:0005524">
    <property type="term" value="F:ATP binding"/>
    <property type="evidence" value="ECO:0007669"/>
    <property type="project" value="UniProtKB-KW"/>
</dbReference>
<feature type="compositionally biased region" description="Low complexity" evidence="6">
    <location>
        <begin position="325"/>
        <end position="342"/>
    </location>
</feature>
<dbReference type="PROSITE" id="PS00108">
    <property type="entry name" value="PROTEIN_KINASE_ST"/>
    <property type="match status" value="1"/>
</dbReference>
<dbReference type="PANTHER" id="PTHR43671:SF13">
    <property type="entry name" value="SERINE_THREONINE-PROTEIN KINASE NEK2"/>
    <property type="match status" value="1"/>
</dbReference>
<dbReference type="InterPro" id="IPR011009">
    <property type="entry name" value="Kinase-like_dom_sf"/>
</dbReference>
<feature type="compositionally biased region" description="Basic and acidic residues" evidence="6">
    <location>
        <begin position="76"/>
        <end position="86"/>
    </location>
</feature>
<accession>D8LSH9</accession>
<evidence type="ECO:0000256" key="4">
    <source>
        <dbReference type="ARBA" id="ARBA00022777"/>
    </source>
</evidence>
<keyword evidence="5" id="KW-0067">ATP-binding</keyword>
<name>D8LSH9_ECTSI</name>
<evidence type="ECO:0000256" key="6">
    <source>
        <dbReference type="SAM" id="MobiDB-lite"/>
    </source>
</evidence>
<keyword evidence="2" id="KW-0808">Transferase</keyword>
<dbReference type="InterPro" id="IPR050660">
    <property type="entry name" value="NEK_Ser/Thr_kinase"/>
</dbReference>
<sequence length="602" mass="60163">MATTAATGHSGALMAILLSRLAAVNPGDAYTGDTPAAAAAAAAGGLARDNSSVGLGVAQPGSATALIATDEVLRRPPADSAAREHGGGGGGGGSSWAWKARVDSLPVSSRLKRYDFVRELGSGSHGTLLLVRKRPLSAAASSGSGGTLGANSSHAGAGRRRSRGGTGGRGLTHGSIGSSGGTCSFQPGGNLRVLKESHFLPEAVNEARLLLLAGGGGGRGGGTACATGSGFGYERQMAGGGGGAGGPEIYGGSVDTGDDIVATATAVRDGGAIEGHQRGEVVKLHDFFVETVGDRSLAFLELEYCEGGDLASLILGSRAGGGSTAGTENSAATATPTAAAAPAGGGALRDFACRSRAQPLEGLATAAEREEGTGGGGGNAGDFLSGGRRSLGADGTAAVAVAAVGQDARAPLSGLPAARIGRVALGLCEGLQRLHERGILHRDLKPANILLTKNGAVRVADLGVSTRLDPSRPLTENAAGTIPFMAPEVRKYLLGSKVAYSGKADVWAVGALVYAMAVGDPAPAELATEPRERLVAAIGLRTGSEALSLAAHRALDPDPSRRPSVHQMTSMLQSCCEREGWLSIRKHTPGSRGQGLVPRARL</sequence>
<feature type="region of interest" description="Disordered" evidence="6">
    <location>
        <begin position="76"/>
        <end position="95"/>
    </location>
</feature>
<dbReference type="AlphaFoldDB" id="D8LSH9"/>
<dbReference type="OrthoDB" id="4062651at2759"/>
<evidence type="ECO:0000256" key="2">
    <source>
        <dbReference type="ARBA" id="ARBA00022679"/>
    </source>
</evidence>
<dbReference type="GO" id="GO:0004674">
    <property type="term" value="F:protein serine/threonine kinase activity"/>
    <property type="evidence" value="ECO:0007669"/>
    <property type="project" value="UniProtKB-EC"/>
</dbReference>
<evidence type="ECO:0000256" key="1">
    <source>
        <dbReference type="ARBA" id="ARBA00012513"/>
    </source>
</evidence>
<feature type="region of interest" description="Disordered" evidence="6">
    <location>
        <begin position="322"/>
        <end position="342"/>
    </location>
</feature>
<evidence type="ECO:0000259" key="8">
    <source>
        <dbReference type="PROSITE" id="PS50011"/>
    </source>
</evidence>
<feature type="chain" id="PRO_5003117485" description="non-specific serine/threonine protein kinase" evidence="7">
    <location>
        <begin position="30"/>
        <end position="602"/>
    </location>
</feature>
<dbReference type="PROSITE" id="PS50011">
    <property type="entry name" value="PROTEIN_KINASE_DOM"/>
    <property type="match status" value="1"/>
</dbReference>
<feature type="domain" description="Protein kinase" evidence="8">
    <location>
        <begin position="114"/>
        <end position="582"/>
    </location>
</feature>
<evidence type="ECO:0000313" key="9">
    <source>
        <dbReference type="EMBL" id="CBN77816.1"/>
    </source>
</evidence>